<evidence type="ECO:0000313" key="8">
    <source>
        <dbReference type="Proteomes" id="UP000034723"/>
    </source>
</evidence>
<keyword evidence="8" id="KW-1185">Reference proteome</keyword>
<keyword evidence="3" id="KW-0479">Metal-binding</keyword>
<organism evidence="7 8">
    <name type="scientific">Geoglobus ahangari</name>
    <dbReference type="NCBI Taxonomy" id="113653"/>
    <lineage>
        <taxon>Archaea</taxon>
        <taxon>Methanobacteriati</taxon>
        <taxon>Methanobacteriota</taxon>
        <taxon>Archaeoglobi</taxon>
        <taxon>Archaeoglobales</taxon>
        <taxon>Archaeoglobaceae</taxon>
        <taxon>Geoglobus</taxon>
    </lineage>
</organism>
<dbReference type="KEGG" id="gah:GAH_01684"/>
<dbReference type="EMBL" id="CP011267">
    <property type="protein sequence ID" value="AKG91032.1"/>
    <property type="molecule type" value="Genomic_DNA"/>
</dbReference>
<dbReference type="Pfam" id="PF01880">
    <property type="entry name" value="Desulfoferrodox"/>
    <property type="match status" value="1"/>
</dbReference>
<feature type="domain" description="Desulfoferrodoxin ferrous iron-binding" evidence="6">
    <location>
        <begin position="22"/>
        <end position="121"/>
    </location>
</feature>
<evidence type="ECO:0000256" key="3">
    <source>
        <dbReference type="ARBA" id="ARBA00022723"/>
    </source>
</evidence>
<evidence type="ECO:0000256" key="4">
    <source>
        <dbReference type="ARBA" id="ARBA00022982"/>
    </source>
</evidence>
<gene>
    <name evidence="7" type="ORF">GAH_01684</name>
</gene>
<evidence type="ECO:0000256" key="5">
    <source>
        <dbReference type="ARBA" id="ARBA00023004"/>
    </source>
</evidence>
<dbReference type="GO" id="GO:0005506">
    <property type="term" value="F:iron ion binding"/>
    <property type="evidence" value="ECO:0007669"/>
    <property type="project" value="InterPro"/>
</dbReference>
<comment type="similarity">
    <text evidence="1">Belongs to the desulfoferrodoxin family.</text>
</comment>
<keyword evidence="4" id="KW-0249">Electron transport</keyword>
<dbReference type="RefSeq" id="WP_052747827.1">
    <property type="nucleotide sequence ID" value="NZ_CP011267.1"/>
</dbReference>
<dbReference type="NCBIfam" id="TIGR00332">
    <property type="entry name" value="neela_ferrous"/>
    <property type="match status" value="1"/>
</dbReference>
<evidence type="ECO:0000256" key="2">
    <source>
        <dbReference type="ARBA" id="ARBA00022448"/>
    </source>
</evidence>
<dbReference type="SUPFAM" id="SSF49367">
    <property type="entry name" value="Superoxide reductase-like"/>
    <property type="match status" value="1"/>
</dbReference>
<accession>A0A0F7IGH8</accession>
<dbReference type="OrthoDB" id="30725at2157"/>
<dbReference type="CDD" id="cd03172">
    <property type="entry name" value="SORL_classII"/>
    <property type="match status" value="1"/>
</dbReference>
<dbReference type="InParanoid" id="A0A0F7IGH8"/>
<evidence type="ECO:0000259" key="6">
    <source>
        <dbReference type="Pfam" id="PF01880"/>
    </source>
</evidence>
<proteinExistence type="inferred from homology"/>
<dbReference type="HOGENOM" id="CLU_118960_2_1_2"/>
<sequence>MSCENDLFCGVNRPKSLNPDEMSDLEKKHTPVISAPERVKAGEVFEVKVETGVFMAHPNEYGHYFAWIELYLDDTPVGRVSLQPVVSSPSVVFRVSATHSHEGKRKLRALAFCNLHGVWEGEKEIEVE</sequence>
<dbReference type="PANTHER" id="PTHR36541">
    <property type="entry name" value="SUPEROXIDE REDUCTASE-RELATED"/>
    <property type="match status" value="1"/>
</dbReference>
<dbReference type="GO" id="GO:0050605">
    <property type="term" value="F:superoxide reductase activity"/>
    <property type="evidence" value="ECO:0007669"/>
    <property type="project" value="UniProtKB-EC"/>
</dbReference>
<dbReference type="InterPro" id="IPR002742">
    <property type="entry name" value="Desulfoferrodoxin_Fe-bd_dom"/>
</dbReference>
<dbReference type="PANTHER" id="PTHR36541:SF1">
    <property type="entry name" value="SUPEROXIDE REDUCTASE-RELATED"/>
    <property type="match status" value="1"/>
</dbReference>
<dbReference type="EC" id="1.15.1.2" evidence="7"/>
<reference evidence="7 8" key="1">
    <citation type="submission" date="2015-04" db="EMBL/GenBank/DDBJ databases">
        <title>The complete genome sequence of the hyperthermophilic, obligate iron-reducing archaeon Geoglobus ahangari strain 234T.</title>
        <authorList>
            <person name="Manzella M.P."/>
            <person name="Holmes D.E."/>
            <person name="Rocheleau J.M."/>
            <person name="Chung A."/>
            <person name="Reguera G."/>
            <person name="Kashefi K."/>
        </authorList>
    </citation>
    <scope>NUCLEOTIDE SEQUENCE [LARGE SCALE GENOMIC DNA]</scope>
    <source>
        <strain evidence="7 8">234</strain>
    </source>
</reference>
<keyword evidence="2" id="KW-0813">Transport</keyword>
<dbReference type="GeneID" id="24804253"/>
<evidence type="ECO:0000256" key="1">
    <source>
        <dbReference type="ARBA" id="ARBA00005941"/>
    </source>
</evidence>
<keyword evidence="7" id="KW-0560">Oxidoreductase</keyword>
<dbReference type="InterPro" id="IPR051233">
    <property type="entry name" value="Desulfoferrodoxin_SOR"/>
</dbReference>
<dbReference type="Gene3D" id="2.60.40.730">
    <property type="entry name" value="SOR catalytic domain"/>
    <property type="match status" value="1"/>
</dbReference>
<dbReference type="Proteomes" id="UP000034723">
    <property type="component" value="Chromosome"/>
</dbReference>
<dbReference type="InterPro" id="IPR036073">
    <property type="entry name" value="Desulfoferrodoxin_Fe-bd_dom_sf"/>
</dbReference>
<name>A0A0F7IGH8_9EURY</name>
<dbReference type="STRING" id="113653.GAH_01684"/>
<dbReference type="AlphaFoldDB" id="A0A0F7IGH8"/>
<keyword evidence="5" id="KW-0408">Iron</keyword>
<protein>
    <submittedName>
        <fullName evidence="7">Desulfoferrodoxin ferrous iron-binding domain</fullName>
        <ecNumber evidence="7">1.15.1.2</ecNumber>
    </submittedName>
</protein>
<evidence type="ECO:0000313" key="7">
    <source>
        <dbReference type="EMBL" id="AKG91032.1"/>
    </source>
</evidence>